<name>A0A5C1QF03_9SPIO</name>
<dbReference type="Pfam" id="PF16200">
    <property type="entry name" value="Band_7_C"/>
    <property type="match status" value="1"/>
</dbReference>
<dbReference type="InterPro" id="IPR050710">
    <property type="entry name" value="Band7/mec-2_domain"/>
</dbReference>
<evidence type="ECO:0000256" key="1">
    <source>
        <dbReference type="ARBA" id="ARBA00004167"/>
    </source>
</evidence>
<feature type="domain" description="Band 7" evidence="3">
    <location>
        <begin position="17"/>
        <end position="175"/>
    </location>
</feature>
<protein>
    <submittedName>
        <fullName evidence="4">Paraslipin</fullName>
    </submittedName>
</protein>
<evidence type="ECO:0000313" key="5">
    <source>
        <dbReference type="Proteomes" id="UP000323824"/>
    </source>
</evidence>
<evidence type="ECO:0000256" key="2">
    <source>
        <dbReference type="ARBA" id="ARBA00008164"/>
    </source>
</evidence>
<keyword evidence="5" id="KW-1185">Reference proteome</keyword>
<dbReference type="OrthoDB" id="9809197at2"/>
<dbReference type="SMART" id="SM00244">
    <property type="entry name" value="PHB"/>
    <property type="match status" value="1"/>
</dbReference>
<dbReference type="AlphaFoldDB" id="A0A5C1QF03"/>
<dbReference type="EMBL" id="CP035807">
    <property type="protein sequence ID" value="QEN04802.1"/>
    <property type="molecule type" value="Genomic_DNA"/>
</dbReference>
<sequence>MFLSFLLAIVVIYILIKTFVIVPQENAWVIENLGKYKKTLGPGLHIVIPVIQKVAYKHTLKEEVIDVPPQICITKDNVQLKIDGILYLKVMDPNKASYGIDNYRFATAQLAQTTLRSEIGKISLDKTFSEREDINAAVVKSVDIASDPWGIKVTRYEIKDIDPPITIQNAMEQQMTAEREKRADILESDGIKKAQINQSMGEKQEAINYSLGEKQSKVNRAVGKAKAIEIVAQAQSEGLKIVGEAINKTNGKTAMQMRIVQQYIGELETIISNSETTVLPLPEAELNSILQTILPAIKGGKN</sequence>
<dbReference type="FunFam" id="3.30.479.30:FF:000004">
    <property type="entry name" value="Putative membrane protease family, stomatin"/>
    <property type="match status" value="1"/>
</dbReference>
<dbReference type="Proteomes" id="UP000323824">
    <property type="component" value="Chromosome"/>
</dbReference>
<dbReference type="PANTHER" id="PTHR43327">
    <property type="entry name" value="STOMATIN-LIKE PROTEIN 2, MITOCHONDRIAL"/>
    <property type="match status" value="1"/>
</dbReference>
<dbReference type="PANTHER" id="PTHR43327:SF10">
    <property type="entry name" value="STOMATIN-LIKE PROTEIN 2, MITOCHONDRIAL"/>
    <property type="match status" value="1"/>
</dbReference>
<dbReference type="SUPFAM" id="SSF117892">
    <property type="entry name" value="Band 7/SPFH domain"/>
    <property type="match status" value="1"/>
</dbReference>
<dbReference type="GO" id="GO:0005886">
    <property type="term" value="C:plasma membrane"/>
    <property type="evidence" value="ECO:0007669"/>
    <property type="project" value="UniProtKB-ARBA"/>
</dbReference>
<accession>A0A5C1QF03</accession>
<dbReference type="GO" id="GO:0098552">
    <property type="term" value="C:side of membrane"/>
    <property type="evidence" value="ECO:0007669"/>
    <property type="project" value="UniProtKB-ARBA"/>
</dbReference>
<dbReference type="InterPro" id="IPR001972">
    <property type="entry name" value="Stomatin_HflK_fam"/>
</dbReference>
<dbReference type="InterPro" id="IPR001107">
    <property type="entry name" value="Band_7"/>
</dbReference>
<proteinExistence type="inferred from homology"/>
<dbReference type="InterPro" id="IPR036013">
    <property type="entry name" value="Band_7/SPFH_dom_sf"/>
</dbReference>
<dbReference type="Pfam" id="PF01145">
    <property type="entry name" value="Band_7"/>
    <property type="match status" value="1"/>
</dbReference>
<reference evidence="4 5" key="1">
    <citation type="submission" date="2019-02" db="EMBL/GenBank/DDBJ databases">
        <authorList>
            <person name="Fomenkov A."/>
            <person name="Dubinina G."/>
            <person name="Grabovich M."/>
            <person name="Vincze T."/>
            <person name="Roberts R.J."/>
        </authorList>
    </citation>
    <scope>NUCLEOTIDE SEQUENCE [LARGE SCALE GENOMIC DNA]</scope>
    <source>
        <strain evidence="4 5">P</strain>
    </source>
</reference>
<evidence type="ECO:0000313" key="4">
    <source>
        <dbReference type="EMBL" id="QEN04802.1"/>
    </source>
</evidence>
<dbReference type="RefSeq" id="WP_149568042.1">
    <property type="nucleotide sequence ID" value="NZ_CP035807.1"/>
</dbReference>
<organism evidence="4 5">
    <name type="scientific">Thiospirochaeta perfilievii</name>
    <dbReference type="NCBI Taxonomy" id="252967"/>
    <lineage>
        <taxon>Bacteria</taxon>
        <taxon>Pseudomonadati</taxon>
        <taxon>Spirochaetota</taxon>
        <taxon>Spirochaetia</taxon>
        <taxon>Spirochaetales</taxon>
        <taxon>Spirochaetaceae</taxon>
        <taxon>Thiospirochaeta</taxon>
    </lineage>
</organism>
<dbReference type="KEGG" id="sper:EW093_08830"/>
<reference evidence="4 5" key="2">
    <citation type="submission" date="2019-09" db="EMBL/GenBank/DDBJ databases">
        <title>Complete Genome Sequence and Methylome Analysis of free living Spirochaetas.</title>
        <authorList>
            <person name="Leshcheva N."/>
            <person name="Mikheeva N."/>
        </authorList>
    </citation>
    <scope>NUCLEOTIDE SEQUENCE [LARGE SCALE GENOMIC DNA]</scope>
    <source>
        <strain evidence="4 5">P</strain>
    </source>
</reference>
<dbReference type="InterPro" id="IPR032435">
    <property type="entry name" value="STML2-like_C"/>
</dbReference>
<dbReference type="PRINTS" id="PR00721">
    <property type="entry name" value="STOMATIN"/>
</dbReference>
<dbReference type="CDD" id="cd08829">
    <property type="entry name" value="SPFH_paraslipin"/>
    <property type="match status" value="1"/>
</dbReference>
<comment type="subcellular location">
    <subcellularLocation>
        <location evidence="1">Membrane</location>
        <topology evidence="1">Single-pass membrane protein</topology>
    </subcellularLocation>
</comment>
<gene>
    <name evidence="4" type="ORF">EW093_08830</name>
</gene>
<comment type="similarity">
    <text evidence="2">Belongs to the band 7/mec-2 family.</text>
</comment>
<evidence type="ECO:0000259" key="3">
    <source>
        <dbReference type="SMART" id="SM00244"/>
    </source>
</evidence>
<dbReference type="Gene3D" id="3.30.479.30">
    <property type="entry name" value="Band 7 domain"/>
    <property type="match status" value="1"/>
</dbReference>